<keyword evidence="3" id="KW-1185">Reference proteome</keyword>
<feature type="region of interest" description="Disordered" evidence="1">
    <location>
        <begin position="38"/>
        <end position="60"/>
    </location>
</feature>
<name>A0A1R0GMP1_9FUNG</name>
<accession>A0A1R0GMP1</accession>
<gene>
    <name evidence="2" type="ORF">AYI68_g7813</name>
</gene>
<comment type="caution">
    <text evidence="2">The sequence shown here is derived from an EMBL/GenBank/DDBJ whole genome shotgun (WGS) entry which is preliminary data.</text>
</comment>
<organism evidence="2 3">
    <name type="scientific">Smittium mucronatum</name>
    <dbReference type="NCBI Taxonomy" id="133383"/>
    <lineage>
        <taxon>Eukaryota</taxon>
        <taxon>Fungi</taxon>
        <taxon>Fungi incertae sedis</taxon>
        <taxon>Zoopagomycota</taxon>
        <taxon>Kickxellomycotina</taxon>
        <taxon>Harpellomycetes</taxon>
        <taxon>Harpellales</taxon>
        <taxon>Legeriomycetaceae</taxon>
        <taxon>Smittium</taxon>
    </lineage>
</organism>
<sequence length="90" mass="10200">MVRLMPSASNICSYYCDIWRILILFIVRAGQDNVQSVDHSRNVAQGGEHDTNKEAPPYSSLKSYSKWGKHYSAKQKQKSSKSIVRHVDSA</sequence>
<protein>
    <submittedName>
        <fullName evidence="2">Uncharacterized protein</fullName>
    </submittedName>
</protein>
<proteinExistence type="predicted"/>
<evidence type="ECO:0000313" key="2">
    <source>
        <dbReference type="EMBL" id="OLY78146.1"/>
    </source>
</evidence>
<dbReference type="Proteomes" id="UP000187455">
    <property type="component" value="Unassembled WGS sequence"/>
</dbReference>
<dbReference type="EMBL" id="LSSL01007168">
    <property type="protein sequence ID" value="OLY78146.1"/>
    <property type="molecule type" value="Genomic_DNA"/>
</dbReference>
<evidence type="ECO:0000256" key="1">
    <source>
        <dbReference type="SAM" id="MobiDB-lite"/>
    </source>
</evidence>
<reference evidence="2 3" key="1">
    <citation type="journal article" date="2016" name="Mol. Biol. Evol.">
        <title>Genome-Wide Survey of Gut Fungi (Harpellales) Reveals the First Horizontally Transferred Ubiquitin Gene from a Mosquito Host.</title>
        <authorList>
            <person name="Wang Y."/>
            <person name="White M.M."/>
            <person name="Kvist S."/>
            <person name="Moncalvo J.M."/>
        </authorList>
    </citation>
    <scope>NUCLEOTIDE SEQUENCE [LARGE SCALE GENOMIC DNA]</scope>
    <source>
        <strain evidence="2 3">ALG-7-W6</strain>
    </source>
</reference>
<evidence type="ECO:0000313" key="3">
    <source>
        <dbReference type="Proteomes" id="UP000187455"/>
    </source>
</evidence>
<dbReference type="AlphaFoldDB" id="A0A1R0GMP1"/>